<comment type="similarity">
    <text evidence="3">Belongs to the small GTPase superfamily. Arf family.</text>
</comment>
<dbReference type="Proteomes" id="UP001439008">
    <property type="component" value="Unassembled WGS sequence"/>
</dbReference>
<dbReference type="NCBIfam" id="TIGR00231">
    <property type="entry name" value="small_GTP"/>
    <property type="match status" value="1"/>
</dbReference>
<evidence type="ECO:0000256" key="3">
    <source>
        <dbReference type="RuleBase" id="RU003925"/>
    </source>
</evidence>
<dbReference type="SUPFAM" id="SSF52540">
    <property type="entry name" value="P-loop containing nucleoside triphosphate hydrolases"/>
    <property type="match status" value="1"/>
</dbReference>
<dbReference type="SMART" id="SM00175">
    <property type="entry name" value="RAB"/>
    <property type="match status" value="1"/>
</dbReference>
<gene>
    <name evidence="4" type="primary">ARL1</name>
    <name evidence="4" type="ORF">MHBO_003663</name>
</gene>
<keyword evidence="2 3" id="KW-0342">GTP-binding</keyword>
<sequence length="173" mass="19597">MGSLLSNIFKYFQSDKDVRVLILGLDNAGKTTILYKLKTPEASTKIHEPTIGFNVETFRVWDLGGQTNIRPYWKCYFQDAIAVIFVVDSTDVERLDLARQELLSVVSEEEMANIHLLVFANKQDMETSISEEKVAEGLGLSKLKNDKCKIFKTSATKGEGLKEGFDWLIKQIK</sequence>
<organism evidence="4 5">
    <name type="scientific">Bonamia ostreae</name>
    <dbReference type="NCBI Taxonomy" id="126728"/>
    <lineage>
        <taxon>Eukaryota</taxon>
        <taxon>Sar</taxon>
        <taxon>Rhizaria</taxon>
        <taxon>Endomyxa</taxon>
        <taxon>Ascetosporea</taxon>
        <taxon>Haplosporida</taxon>
        <taxon>Bonamia</taxon>
    </lineage>
</organism>
<comment type="caution">
    <text evidence="4">The sequence shown here is derived from an EMBL/GenBank/DDBJ whole genome shotgun (WGS) entry which is preliminary data.</text>
</comment>
<protein>
    <submittedName>
        <fullName evidence="4">Arf GTPase arl1</fullName>
    </submittedName>
</protein>
<dbReference type="InterPro" id="IPR005225">
    <property type="entry name" value="Small_GTP-bd"/>
</dbReference>
<dbReference type="Gene3D" id="3.40.50.300">
    <property type="entry name" value="P-loop containing nucleotide triphosphate hydrolases"/>
    <property type="match status" value="1"/>
</dbReference>
<name>A0ABV2ARW8_9EUKA</name>
<dbReference type="InterPro" id="IPR006689">
    <property type="entry name" value="Small_GTPase_ARF/SAR"/>
</dbReference>
<dbReference type="EMBL" id="JBDODL010002282">
    <property type="protein sequence ID" value="MES1922148.1"/>
    <property type="molecule type" value="Genomic_DNA"/>
</dbReference>
<evidence type="ECO:0000313" key="5">
    <source>
        <dbReference type="Proteomes" id="UP001439008"/>
    </source>
</evidence>
<evidence type="ECO:0000313" key="4">
    <source>
        <dbReference type="EMBL" id="MES1922148.1"/>
    </source>
</evidence>
<keyword evidence="5" id="KW-1185">Reference proteome</keyword>
<evidence type="ECO:0000256" key="1">
    <source>
        <dbReference type="ARBA" id="ARBA00022741"/>
    </source>
</evidence>
<dbReference type="Pfam" id="PF00025">
    <property type="entry name" value="Arf"/>
    <property type="match status" value="1"/>
</dbReference>
<reference evidence="4 5" key="1">
    <citation type="journal article" date="2024" name="BMC Biol.">
        <title>Comparative genomics of Ascetosporea gives new insight into the evolutionary basis for animal parasitism in Rhizaria.</title>
        <authorList>
            <person name="Hiltunen Thoren M."/>
            <person name="Onut-Brannstrom I."/>
            <person name="Alfjorden A."/>
            <person name="Peckova H."/>
            <person name="Swords F."/>
            <person name="Hooper C."/>
            <person name="Holzer A.S."/>
            <person name="Bass D."/>
            <person name="Burki F."/>
        </authorList>
    </citation>
    <scope>NUCLEOTIDE SEQUENCE [LARGE SCALE GENOMIC DNA]</scope>
    <source>
        <strain evidence="4">20-A016</strain>
    </source>
</reference>
<dbReference type="SMART" id="SM00178">
    <property type="entry name" value="SAR"/>
    <property type="match status" value="1"/>
</dbReference>
<dbReference type="InterPro" id="IPR024156">
    <property type="entry name" value="Small_GTPase_ARF"/>
</dbReference>
<dbReference type="SMART" id="SM00177">
    <property type="entry name" value="ARF"/>
    <property type="match status" value="1"/>
</dbReference>
<dbReference type="PANTHER" id="PTHR11711">
    <property type="entry name" value="ADP RIBOSYLATION FACTOR-RELATED"/>
    <property type="match status" value="1"/>
</dbReference>
<accession>A0ABV2ARW8</accession>
<proteinExistence type="inferred from homology"/>
<dbReference type="PROSITE" id="PS51417">
    <property type="entry name" value="ARF"/>
    <property type="match status" value="1"/>
</dbReference>
<evidence type="ECO:0000256" key="2">
    <source>
        <dbReference type="ARBA" id="ARBA00023134"/>
    </source>
</evidence>
<dbReference type="PRINTS" id="PR00328">
    <property type="entry name" value="SAR1GTPBP"/>
</dbReference>
<keyword evidence="1 3" id="KW-0547">Nucleotide-binding</keyword>
<dbReference type="InterPro" id="IPR027417">
    <property type="entry name" value="P-loop_NTPase"/>
</dbReference>